<dbReference type="PANTHER" id="PTHR45648:SF119">
    <property type="entry name" value="GDSL ESTERASE_LIPASE"/>
    <property type="match status" value="1"/>
</dbReference>
<dbReference type="PANTHER" id="PTHR45648">
    <property type="entry name" value="GDSL LIPASE/ACYLHYDROLASE FAMILY PROTEIN (AFU_ORTHOLOGUE AFUA_4G14700)"/>
    <property type="match status" value="1"/>
</dbReference>
<organism evidence="4 5">
    <name type="scientific">Hevea brasiliensis</name>
    <name type="common">Para rubber tree</name>
    <name type="synonym">Siphonia brasiliensis</name>
    <dbReference type="NCBI Taxonomy" id="3981"/>
    <lineage>
        <taxon>Eukaryota</taxon>
        <taxon>Viridiplantae</taxon>
        <taxon>Streptophyta</taxon>
        <taxon>Embryophyta</taxon>
        <taxon>Tracheophyta</taxon>
        <taxon>Spermatophyta</taxon>
        <taxon>Magnoliopsida</taxon>
        <taxon>eudicotyledons</taxon>
        <taxon>Gunneridae</taxon>
        <taxon>Pentapetalae</taxon>
        <taxon>rosids</taxon>
        <taxon>fabids</taxon>
        <taxon>Malpighiales</taxon>
        <taxon>Euphorbiaceae</taxon>
        <taxon>Crotonoideae</taxon>
        <taxon>Micrandreae</taxon>
        <taxon>Hevea</taxon>
    </lineage>
</organism>
<dbReference type="InterPro" id="IPR035669">
    <property type="entry name" value="SGNH_plant_lipase-like"/>
</dbReference>
<keyword evidence="5" id="KW-1185">Reference proteome</keyword>
<evidence type="ECO:0000256" key="1">
    <source>
        <dbReference type="ARBA" id="ARBA00008668"/>
    </source>
</evidence>
<comment type="similarity">
    <text evidence="1">Belongs to the 'GDSL' lipolytic enzyme family.</text>
</comment>
<evidence type="ECO:0000313" key="5">
    <source>
        <dbReference type="Proteomes" id="UP000467840"/>
    </source>
</evidence>
<dbReference type="AlphaFoldDB" id="A0A6A6KC85"/>
<keyword evidence="3" id="KW-0442">Lipid degradation</keyword>
<evidence type="ECO:0000256" key="3">
    <source>
        <dbReference type="ARBA" id="ARBA00022963"/>
    </source>
</evidence>
<keyword evidence="2" id="KW-0378">Hydrolase</keyword>
<dbReference type="GO" id="GO:0016042">
    <property type="term" value="P:lipid catabolic process"/>
    <property type="evidence" value="ECO:0007669"/>
    <property type="project" value="UniProtKB-KW"/>
</dbReference>
<accession>A0A6A6KC85</accession>
<dbReference type="GO" id="GO:0016788">
    <property type="term" value="F:hydrolase activity, acting on ester bonds"/>
    <property type="evidence" value="ECO:0007669"/>
    <property type="project" value="InterPro"/>
</dbReference>
<dbReference type="Gene3D" id="3.40.50.1110">
    <property type="entry name" value="SGNH hydrolase"/>
    <property type="match status" value="1"/>
</dbReference>
<dbReference type="CDD" id="cd01837">
    <property type="entry name" value="SGNH_plant_lipase_like"/>
    <property type="match status" value="1"/>
</dbReference>
<comment type="caution">
    <text evidence="4">The sequence shown here is derived from an EMBL/GenBank/DDBJ whole genome shotgun (WGS) entry which is preliminary data.</text>
</comment>
<dbReference type="Proteomes" id="UP000467840">
    <property type="component" value="Chromosome 3"/>
</dbReference>
<reference evidence="4 5" key="1">
    <citation type="journal article" date="2020" name="Mol. Plant">
        <title>The Chromosome-Based Rubber Tree Genome Provides New Insights into Spurge Genome Evolution and Rubber Biosynthesis.</title>
        <authorList>
            <person name="Liu J."/>
            <person name="Shi C."/>
            <person name="Shi C.C."/>
            <person name="Li W."/>
            <person name="Zhang Q.J."/>
            <person name="Zhang Y."/>
            <person name="Li K."/>
            <person name="Lu H.F."/>
            <person name="Shi C."/>
            <person name="Zhu S.T."/>
            <person name="Xiao Z.Y."/>
            <person name="Nan H."/>
            <person name="Yue Y."/>
            <person name="Zhu X.G."/>
            <person name="Wu Y."/>
            <person name="Hong X.N."/>
            <person name="Fan G.Y."/>
            <person name="Tong Y."/>
            <person name="Zhang D."/>
            <person name="Mao C.L."/>
            <person name="Liu Y.L."/>
            <person name="Hao S.J."/>
            <person name="Liu W.Q."/>
            <person name="Lv M.Q."/>
            <person name="Zhang H.B."/>
            <person name="Liu Y."/>
            <person name="Hu-Tang G.R."/>
            <person name="Wang J.P."/>
            <person name="Wang J.H."/>
            <person name="Sun Y.H."/>
            <person name="Ni S.B."/>
            <person name="Chen W.B."/>
            <person name="Zhang X.C."/>
            <person name="Jiao Y.N."/>
            <person name="Eichler E.E."/>
            <person name="Li G.H."/>
            <person name="Liu X."/>
            <person name="Gao L.Z."/>
        </authorList>
    </citation>
    <scope>NUCLEOTIDE SEQUENCE [LARGE SCALE GENOMIC DNA]</scope>
    <source>
        <strain evidence="5">cv. GT1</strain>
        <tissue evidence="4">Leaf</tissue>
    </source>
</reference>
<protein>
    <recommendedName>
        <fullName evidence="6">GDSL esterase/lipase</fullName>
    </recommendedName>
</protein>
<evidence type="ECO:0008006" key="6">
    <source>
        <dbReference type="Google" id="ProtNLM"/>
    </source>
</evidence>
<dbReference type="InterPro" id="IPR036514">
    <property type="entry name" value="SGNH_hydro_sf"/>
</dbReference>
<name>A0A6A6KC85_HEVBR</name>
<dbReference type="InterPro" id="IPR051058">
    <property type="entry name" value="GDSL_Est/Lipase"/>
</dbReference>
<evidence type="ECO:0000256" key="2">
    <source>
        <dbReference type="ARBA" id="ARBA00022801"/>
    </source>
</evidence>
<keyword evidence="3" id="KW-0443">Lipid metabolism</keyword>
<dbReference type="Pfam" id="PF00657">
    <property type="entry name" value="Lipase_GDSL"/>
    <property type="match status" value="1"/>
</dbReference>
<dbReference type="EMBL" id="JAAGAX010000017">
    <property type="protein sequence ID" value="KAF2285736.1"/>
    <property type="molecule type" value="Genomic_DNA"/>
</dbReference>
<dbReference type="InterPro" id="IPR001087">
    <property type="entry name" value="GDSL"/>
</dbReference>
<proteinExistence type="inferred from homology"/>
<sequence length="331" mass="36291">MVPALFVLGDSLVDVGNNNYLPFSIAKADFPNNGIDYPARIPTGRFSNGKVIADFLAEKVGLPTSPPYLSLLSNNNKRPFLTGVNFASGASGILNSTGQSLGMVIPLTKQVDYYASVHKDLLEKLGSSGAQNYLSKSLFAIDTGSNDVLSYSDSSDLREKSTPQQYVGLMIRTLKSQMKRLYIYDARKFLIPGVASVGCAPSRRIENRAGECNEELNALSIKYNEGLKSMLLKLKSKLKDINYSYFDAYSFTQNIIQKPAAYGTTCSVIRNWLKGLIRSQKVLKYANILVSFSGFLRLKLLAVVSGRLNADVPCIPISTYCSNRSNHGFGI</sequence>
<evidence type="ECO:0000313" key="4">
    <source>
        <dbReference type="EMBL" id="KAF2285736.1"/>
    </source>
</evidence>
<gene>
    <name evidence="4" type="ORF">GH714_007527</name>
</gene>